<dbReference type="PANTHER" id="PTHR21700">
    <property type="entry name" value="TRANSTHYRETIN-LIKE FAMILY PROTEIN-RELATED"/>
    <property type="match status" value="1"/>
</dbReference>
<dbReference type="Pfam" id="PF01060">
    <property type="entry name" value="TTR-52"/>
    <property type="match status" value="2"/>
</dbReference>
<dbReference type="GO" id="GO:0009986">
    <property type="term" value="C:cell surface"/>
    <property type="evidence" value="ECO:0007669"/>
    <property type="project" value="InterPro"/>
</dbReference>
<evidence type="ECO:0000256" key="3">
    <source>
        <dbReference type="ARBA" id="ARBA00022525"/>
    </source>
</evidence>
<keyword evidence="3" id="KW-0964">Secreted</keyword>
<gene>
    <name evidence="6" type="ORF">MENT_LOCUS32953</name>
</gene>
<name>A0A6V7W0Y8_MELEN</name>
<dbReference type="InterPro" id="IPR038479">
    <property type="entry name" value="Transthyretin-like_sf"/>
</dbReference>
<dbReference type="EMBL" id="CAJEWN010000382">
    <property type="protein sequence ID" value="CAD2180847.1"/>
    <property type="molecule type" value="Genomic_DNA"/>
</dbReference>
<proteinExistence type="inferred from homology"/>
<evidence type="ECO:0000313" key="6">
    <source>
        <dbReference type="EMBL" id="CAD2180847.1"/>
    </source>
</evidence>
<dbReference type="Gene3D" id="2.60.40.3330">
    <property type="match status" value="2"/>
</dbReference>
<feature type="signal peptide" evidence="5">
    <location>
        <begin position="1"/>
        <end position="31"/>
    </location>
</feature>
<organism evidence="6 7">
    <name type="scientific">Meloidogyne enterolobii</name>
    <name type="common">Root-knot nematode worm</name>
    <name type="synonym">Meloidogyne mayaguensis</name>
    <dbReference type="NCBI Taxonomy" id="390850"/>
    <lineage>
        <taxon>Eukaryota</taxon>
        <taxon>Metazoa</taxon>
        <taxon>Ecdysozoa</taxon>
        <taxon>Nematoda</taxon>
        <taxon>Chromadorea</taxon>
        <taxon>Rhabditida</taxon>
        <taxon>Tylenchina</taxon>
        <taxon>Tylenchomorpha</taxon>
        <taxon>Tylenchoidea</taxon>
        <taxon>Meloidogynidae</taxon>
        <taxon>Meloidogyninae</taxon>
        <taxon>Meloidogyne</taxon>
    </lineage>
</organism>
<dbReference type="PANTHER" id="PTHR21700:SF114">
    <property type="entry name" value="TRANSTHYRETIN-LIKE FAMILY PROTEIN"/>
    <property type="match status" value="1"/>
</dbReference>
<protein>
    <submittedName>
        <fullName evidence="6">Uncharacterized protein</fullName>
    </submittedName>
</protein>
<sequence length="280" mass="31661">MAFHPINQPKQISKNLFIFILICLFLTTTKAFRRQSAGVRGVLFCGNKPASGMLVKLFDEDDGPDPDDELDSAYTDNQGRFELSGSTMELTNIDPELRIYHDCNMHVPLCKREWVIRIPDKYISSGTSAKRFMELGAVNLEVELEDESRDSSIVPEQHSGIQSYRVKGRLMCGNQPAANVRVKLVDDDFGPDPDDDMDSGYTDTQGNFQLSGDTTELTTIDPHLKIYHDCNDGLIPCQRRWKFELPNHYITSGKHPHKTLDIGTWNLEAKMPGESHDCIH</sequence>
<accession>A0A6V7W0Y8</accession>
<evidence type="ECO:0000256" key="2">
    <source>
        <dbReference type="ARBA" id="ARBA00010112"/>
    </source>
</evidence>
<evidence type="ECO:0000256" key="5">
    <source>
        <dbReference type="SAM" id="SignalP"/>
    </source>
</evidence>
<evidence type="ECO:0000256" key="4">
    <source>
        <dbReference type="ARBA" id="ARBA00022729"/>
    </source>
</evidence>
<evidence type="ECO:0000256" key="1">
    <source>
        <dbReference type="ARBA" id="ARBA00004613"/>
    </source>
</evidence>
<comment type="subcellular location">
    <subcellularLocation>
        <location evidence="1">Secreted</location>
    </subcellularLocation>
</comment>
<feature type="chain" id="PRO_5027750259" evidence="5">
    <location>
        <begin position="32"/>
        <end position="280"/>
    </location>
</feature>
<dbReference type="OrthoDB" id="5852581at2759"/>
<dbReference type="InterPro" id="IPR001534">
    <property type="entry name" value="Transthyretin-like"/>
</dbReference>
<keyword evidence="4 5" id="KW-0732">Signal</keyword>
<comment type="caution">
    <text evidence="6">The sequence shown here is derived from an EMBL/GenBank/DDBJ whole genome shotgun (WGS) entry which is preliminary data.</text>
</comment>
<dbReference type="GO" id="GO:0005576">
    <property type="term" value="C:extracellular region"/>
    <property type="evidence" value="ECO:0007669"/>
    <property type="project" value="UniProtKB-SubCell"/>
</dbReference>
<comment type="similarity">
    <text evidence="2">Belongs to the nematode transthyretin-like family.</text>
</comment>
<dbReference type="AlphaFoldDB" id="A0A6V7W0Y8"/>
<dbReference type="Proteomes" id="UP000580250">
    <property type="component" value="Unassembled WGS sequence"/>
</dbReference>
<reference evidence="6 7" key="1">
    <citation type="submission" date="2020-08" db="EMBL/GenBank/DDBJ databases">
        <authorList>
            <person name="Koutsovoulos G."/>
            <person name="Danchin GJ E."/>
        </authorList>
    </citation>
    <scope>NUCLEOTIDE SEQUENCE [LARGE SCALE GENOMIC DNA]</scope>
</reference>
<evidence type="ECO:0000313" key="7">
    <source>
        <dbReference type="Proteomes" id="UP000580250"/>
    </source>
</evidence>